<feature type="compositionally biased region" description="Polar residues" evidence="1">
    <location>
        <begin position="38"/>
        <end position="48"/>
    </location>
</feature>
<reference evidence="3" key="1">
    <citation type="submission" date="2022-07" db="EMBL/GenBank/DDBJ databases">
        <title>Phylogenomic reconstructions and comparative analyses of Kickxellomycotina fungi.</title>
        <authorList>
            <person name="Reynolds N.K."/>
            <person name="Stajich J.E."/>
            <person name="Barry K."/>
            <person name="Grigoriev I.V."/>
            <person name="Crous P."/>
            <person name="Smith M.E."/>
        </authorList>
    </citation>
    <scope>NUCLEOTIDE SEQUENCE</scope>
    <source>
        <strain evidence="3">NBRC 105413</strain>
    </source>
</reference>
<evidence type="ECO:0000256" key="2">
    <source>
        <dbReference type="SAM" id="SignalP"/>
    </source>
</evidence>
<sequence length="118" mass="12155">MTNFKKAFVSLLFAVGAVSAATVPAAAAAQQGAVSQSHNSQSNDNVAAQSVAAIPNASKDSAPTVGSAAMLATFVPETFANNFVPNIPGFAAQNKQIKQTQQMTNNAVTTNFPTNRLE</sequence>
<dbReference type="Proteomes" id="UP001145021">
    <property type="component" value="Unassembled WGS sequence"/>
</dbReference>
<dbReference type="EMBL" id="JANBOH010000004">
    <property type="protein sequence ID" value="KAJ1648534.1"/>
    <property type="molecule type" value="Genomic_DNA"/>
</dbReference>
<dbReference type="AlphaFoldDB" id="A0A9W7XRD4"/>
<evidence type="ECO:0000313" key="3">
    <source>
        <dbReference type="EMBL" id="KAJ1648534.1"/>
    </source>
</evidence>
<feature type="chain" id="PRO_5040764279" evidence="2">
    <location>
        <begin position="21"/>
        <end position="118"/>
    </location>
</feature>
<keyword evidence="4" id="KW-1185">Reference proteome</keyword>
<organism evidence="3 4">
    <name type="scientific">Coemansia asiatica</name>
    <dbReference type="NCBI Taxonomy" id="1052880"/>
    <lineage>
        <taxon>Eukaryota</taxon>
        <taxon>Fungi</taxon>
        <taxon>Fungi incertae sedis</taxon>
        <taxon>Zoopagomycota</taxon>
        <taxon>Kickxellomycotina</taxon>
        <taxon>Kickxellomycetes</taxon>
        <taxon>Kickxellales</taxon>
        <taxon>Kickxellaceae</taxon>
        <taxon>Coemansia</taxon>
    </lineage>
</organism>
<comment type="caution">
    <text evidence="3">The sequence shown here is derived from an EMBL/GenBank/DDBJ whole genome shotgun (WGS) entry which is preliminary data.</text>
</comment>
<accession>A0A9W7XRD4</accession>
<keyword evidence="2" id="KW-0732">Signal</keyword>
<gene>
    <name evidence="3" type="ORF">LPJ64_000232</name>
</gene>
<feature type="region of interest" description="Disordered" evidence="1">
    <location>
        <begin position="29"/>
        <end position="48"/>
    </location>
</feature>
<protein>
    <submittedName>
        <fullName evidence="3">Uncharacterized protein</fullName>
    </submittedName>
</protein>
<name>A0A9W7XRD4_9FUNG</name>
<evidence type="ECO:0000313" key="4">
    <source>
        <dbReference type="Proteomes" id="UP001145021"/>
    </source>
</evidence>
<proteinExistence type="predicted"/>
<evidence type="ECO:0000256" key="1">
    <source>
        <dbReference type="SAM" id="MobiDB-lite"/>
    </source>
</evidence>
<feature type="signal peptide" evidence="2">
    <location>
        <begin position="1"/>
        <end position="20"/>
    </location>
</feature>